<evidence type="ECO:0000313" key="2">
    <source>
        <dbReference type="Proteomes" id="UP000245207"/>
    </source>
</evidence>
<organism evidence="1 2">
    <name type="scientific">Artemisia annua</name>
    <name type="common">Sweet wormwood</name>
    <dbReference type="NCBI Taxonomy" id="35608"/>
    <lineage>
        <taxon>Eukaryota</taxon>
        <taxon>Viridiplantae</taxon>
        <taxon>Streptophyta</taxon>
        <taxon>Embryophyta</taxon>
        <taxon>Tracheophyta</taxon>
        <taxon>Spermatophyta</taxon>
        <taxon>Magnoliopsida</taxon>
        <taxon>eudicotyledons</taxon>
        <taxon>Gunneridae</taxon>
        <taxon>Pentapetalae</taxon>
        <taxon>asterids</taxon>
        <taxon>campanulids</taxon>
        <taxon>Asterales</taxon>
        <taxon>Asteraceae</taxon>
        <taxon>Asteroideae</taxon>
        <taxon>Anthemideae</taxon>
        <taxon>Artemisiinae</taxon>
        <taxon>Artemisia</taxon>
    </lineage>
</organism>
<reference evidence="1 2" key="1">
    <citation type="journal article" date="2018" name="Mol. Plant">
        <title>The genome of Artemisia annua provides insight into the evolution of Asteraceae family and artemisinin biosynthesis.</title>
        <authorList>
            <person name="Shen Q."/>
            <person name="Zhang L."/>
            <person name="Liao Z."/>
            <person name="Wang S."/>
            <person name="Yan T."/>
            <person name="Shi P."/>
            <person name="Liu M."/>
            <person name="Fu X."/>
            <person name="Pan Q."/>
            <person name="Wang Y."/>
            <person name="Lv Z."/>
            <person name="Lu X."/>
            <person name="Zhang F."/>
            <person name="Jiang W."/>
            <person name="Ma Y."/>
            <person name="Chen M."/>
            <person name="Hao X."/>
            <person name="Li L."/>
            <person name="Tang Y."/>
            <person name="Lv G."/>
            <person name="Zhou Y."/>
            <person name="Sun X."/>
            <person name="Brodelius P.E."/>
            <person name="Rose J.K.C."/>
            <person name="Tang K."/>
        </authorList>
    </citation>
    <scope>NUCLEOTIDE SEQUENCE [LARGE SCALE GENOMIC DNA]</scope>
    <source>
        <strain evidence="2">cv. Huhao1</strain>
        <tissue evidence="1">Leaf</tissue>
    </source>
</reference>
<gene>
    <name evidence="1" type="ORF">CTI12_AA232880</name>
</gene>
<evidence type="ECO:0000313" key="1">
    <source>
        <dbReference type="EMBL" id="PWA76633.1"/>
    </source>
</evidence>
<dbReference type="EMBL" id="PKPP01002243">
    <property type="protein sequence ID" value="PWA76633.1"/>
    <property type="molecule type" value="Genomic_DNA"/>
</dbReference>
<comment type="caution">
    <text evidence="1">The sequence shown here is derived from an EMBL/GenBank/DDBJ whole genome shotgun (WGS) entry which is preliminary data.</text>
</comment>
<protein>
    <submittedName>
        <fullName evidence="1">Uncharacterized protein</fullName>
    </submittedName>
</protein>
<keyword evidence="2" id="KW-1185">Reference proteome</keyword>
<dbReference type="Proteomes" id="UP000245207">
    <property type="component" value="Unassembled WGS sequence"/>
</dbReference>
<proteinExistence type="predicted"/>
<name>A0A2U1NSY7_ARTAN</name>
<dbReference type="AlphaFoldDB" id="A0A2U1NSY7"/>
<accession>A0A2U1NSY7</accession>
<sequence>MALFDLNEPVMLDPITGDVIDDSITNGVVEESVSAVVVNASDSLDGFVNSVSSSSDGVPVSNGDQVSSSIEVHAARVYTRSLFVRVQKDIIASY</sequence>